<dbReference type="AlphaFoldDB" id="A0A7W8N413"/>
<reference evidence="2 3" key="1">
    <citation type="submission" date="2020-08" db="EMBL/GenBank/DDBJ databases">
        <title>Genomic Encyclopedia of Type Strains, Phase IV (KMG-V): Genome sequencing to study the core and pangenomes of soil and plant-associated prokaryotes.</title>
        <authorList>
            <person name="Whitman W."/>
        </authorList>
    </citation>
    <scope>NUCLEOTIDE SEQUENCE [LARGE SCALE GENOMIC DNA]</scope>
    <source>
        <strain evidence="2 3">M8US30</strain>
    </source>
</reference>
<dbReference type="SUPFAM" id="SSF53474">
    <property type="entry name" value="alpha/beta-Hydrolases"/>
    <property type="match status" value="1"/>
</dbReference>
<evidence type="ECO:0000259" key="1">
    <source>
        <dbReference type="Pfam" id="PF00561"/>
    </source>
</evidence>
<protein>
    <submittedName>
        <fullName evidence="2">Pimeloyl-ACP methyl ester carboxylesterase</fullName>
    </submittedName>
</protein>
<dbReference type="GO" id="GO:0016020">
    <property type="term" value="C:membrane"/>
    <property type="evidence" value="ECO:0007669"/>
    <property type="project" value="TreeGrafter"/>
</dbReference>
<dbReference type="InterPro" id="IPR029058">
    <property type="entry name" value="AB_hydrolase_fold"/>
</dbReference>
<organism evidence="2 3">
    <name type="scientific">Tunturiibacter lichenicola</name>
    <dbReference type="NCBI Taxonomy" id="2051959"/>
    <lineage>
        <taxon>Bacteria</taxon>
        <taxon>Pseudomonadati</taxon>
        <taxon>Acidobacteriota</taxon>
        <taxon>Terriglobia</taxon>
        <taxon>Terriglobales</taxon>
        <taxon>Acidobacteriaceae</taxon>
        <taxon>Tunturiibacter</taxon>
    </lineage>
</organism>
<accession>A0A7W8N413</accession>
<evidence type="ECO:0000313" key="2">
    <source>
        <dbReference type="EMBL" id="MBB5344028.1"/>
    </source>
</evidence>
<dbReference type="Gene3D" id="3.40.50.1820">
    <property type="entry name" value="alpha/beta hydrolase"/>
    <property type="match status" value="1"/>
</dbReference>
<dbReference type="Pfam" id="PF00561">
    <property type="entry name" value="Abhydrolase_1"/>
    <property type="match status" value="1"/>
</dbReference>
<dbReference type="InterPro" id="IPR000073">
    <property type="entry name" value="AB_hydrolase_1"/>
</dbReference>
<dbReference type="PANTHER" id="PTHR43798:SF33">
    <property type="entry name" value="HYDROLASE, PUTATIVE (AFU_ORTHOLOGUE AFUA_2G14860)-RELATED"/>
    <property type="match status" value="1"/>
</dbReference>
<evidence type="ECO:0000313" key="3">
    <source>
        <dbReference type="Proteomes" id="UP000569092"/>
    </source>
</evidence>
<dbReference type="EMBL" id="JACHDZ010000003">
    <property type="protein sequence ID" value="MBB5344028.1"/>
    <property type="molecule type" value="Genomic_DNA"/>
</dbReference>
<gene>
    <name evidence="2" type="ORF">HDF10_002007</name>
</gene>
<proteinExistence type="predicted"/>
<dbReference type="Proteomes" id="UP000569092">
    <property type="component" value="Unassembled WGS sequence"/>
</dbReference>
<dbReference type="InterPro" id="IPR050266">
    <property type="entry name" value="AB_hydrolase_sf"/>
</dbReference>
<sequence length="304" mass="32849">MTLSRTTYRLVILLLILAGILLLKKPVFGQAITAAPTRFSVVIEGVAPGKGPDVLLIPGLASSRDVYAAEAKLLTPAYRLHLIQIAGFAGEPSGPNATGPILAPVVEQLHQYLVVNHLQPIPVIGHSMGGLLALMLAQAHPEDVNKLLIVDTLPFYGLVFNPAATVETVAPQAQAMHDQFIAMPNDQFAASSPTFTNRLVKDPEGQRLVSASSIASDRTVFANAMLEDLGTDLRPQLATIKTPMTLLYPYETAEGPADQVTTLYTTAYATKPNLKIVRIDDSRHFIMYDQPATFDKAVQTFLKP</sequence>
<name>A0A7W8N413_9BACT</name>
<comment type="caution">
    <text evidence="2">The sequence shown here is derived from an EMBL/GenBank/DDBJ whole genome shotgun (WGS) entry which is preliminary data.</text>
</comment>
<dbReference type="PANTHER" id="PTHR43798">
    <property type="entry name" value="MONOACYLGLYCEROL LIPASE"/>
    <property type="match status" value="1"/>
</dbReference>
<feature type="domain" description="AB hydrolase-1" evidence="1">
    <location>
        <begin position="54"/>
        <end position="206"/>
    </location>
</feature>